<evidence type="ECO:0000256" key="6">
    <source>
        <dbReference type="ARBA" id="ARBA00022989"/>
    </source>
</evidence>
<keyword evidence="5 12" id="KW-0812">Transmembrane</keyword>
<evidence type="ECO:0000256" key="13">
    <source>
        <dbReference type="SAM" id="Phobius"/>
    </source>
</evidence>
<accession>A0A0A1XPJ6</accession>
<proteinExistence type="inferred from homology"/>
<dbReference type="Gene3D" id="1.10.287.820">
    <property type="entry name" value="Acid-sensing ion channel domain"/>
    <property type="match status" value="1"/>
</dbReference>
<evidence type="ECO:0000256" key="5">
    <source>
        <dbReference type="ARBA" id="ARBA00022692"/>
    </source>
</evidence>
<dbReference type="PANTHER" id="PTHR11690:SF237">
    <property type="entry name" value="PICKPOCKET 16-RELATED"/>
    <property type="match status" value="1"/>
</dbReference>
<dbReference type="InterPro" id="IPR001873">
    <property type="entry name" value="ENaC"/>
</dbReference>
<protein>
    <submittedName>
        <fullName evidence="14">Amiloride-sensitive cation channel 5</fullName>
    </submittedName>
</protein>
<evidence type="ECO:0000256" key="11">
    <source>
        <dbReference type="ARBA" id="ARBA00023303"/>
    </source>
</evidence>
<keyword evidence="7" id="KW-0915">Sodium</keyword>
<gene>
    <name evidence="14" type="primary">Accn5</name>
    <name evidence="14" type="ORF">g.8179</name>
</gene>
<evidence type="ECO:0000256" key="2">
    <source>
        <dbReference type="ARBA" id="ARBA00007193"/>
    </source>
</evidence>
<evidence type="ECO:0000256" key="10">
    <source>
        <dbReference type="ARBA" id="ARBA00023201"/>
    </source>
</evidence>
<dbReference type="PANTHER" id="PTHR11690">
    <property type="entry name" value="AMILORIDE-SENSITIVE SODIUM CHANNEL-RELATED"/>
    <property type="match status" value="1"/>
</dbReference>
<keyword evidence="6 13" id="KW-1133">Transmembrane helix</keyword>
<keyword evidence="4 12" id="KW-0894">Sodium channel</keyword>
<keyword evidence="11 12" id="KW-0407">Ion channel</keyword>
<keyword evidence="9 13" id="KW-0472">Membrane</keyword>
<name>A0A0A1XPJ6_ZEUCU</name>
<keyword evidence="8 12" id="KW-0406">Ion transport</keyword>
<keyword evidence="3 12" id="KW-0813">Transport</keyword>
<evidence type="ECO:0000256" key="3">
    <source>
        <dbReference type="ARBA" id="ARBA00022448"/>
    </source>
</evidence>
<dbReference type="GO" id="GO:0005886">
    <property type="term" value="C:plasma membrane"/>
    <property type="evidence" value="ECO:0007669"/>
    <property type="project" value="TreeGrafter"/>
</dbReference>
<dbReference type="EMBL" id="GBXI01001346">
    <property type="protein sequence ID" value="JAD12946.1"/>
    <property type="molecule type" value="Transcribed_RNA"/>
</dbReference>
<feature type="transmembrane region" description="Helical" evidence="13">
    <location>
        <begin position="230"/>
        <end position="257"/>
    </location>
</feature>
<dbReference type="AlphaFoldDB" id="A0A0A1XPJ6"/>
<keyword evidence="10 12" id="KW-0739">Sodium transport</keyword>
<sequence>MQFFNFGDFPDSSIGGTVQEAFIPRGGAIDLRLSVFSQTATSEMRLYDVKRRLCFLFGENVDSEDENYSTDKCMTRCKAHGMLRLCGCVPYYIPSDFLGRSENNFTYCTLAHLECLYRNRVTLNTYSLLEHRTVSNRSLQCAHCLPLCNFNFYNFRRLTNLLRDVYQRPENVAFIKLIGRQGSDDKFNYTYDSLITLIKETEDLSIVKIYFDSLYAVLFSKRSLYTWYEILSNIGGVIGIFMGCSLVSAFEVIYFFIIKLINKMKKYY</sequence>
<evidence type="ECO:0000256" key="1">
    <source>
        <dbReference type="ARBA" id="ARBA00004141"/>
    </source>
</evidence>
<dbReference type="GO" id="GO:0015280">
    <property type="term" value="F:ligand-gated sodium channel activity"/>
    <property type="evidence" value="ECO:0007669"/>
    <property type="project" value="TreeGrafter"/>
</dbReference>
<evidence type="ECO:0000313" key="14">
    <source>
        <dbReference type="EMBL" id="JAD12946.1"/>
    </source>
</evidence>
<comment type="subcellular location">
    <subcellularLocation>
        <location evidence="1">Membrane</location>
        <topology evidence="1">Multi-pass membrane protein</topology>
    </subcellularLocation>
</comment>
<organism evidence="14">
    <name type="scientific">Zeugodacus cucurbitae</name>
    <name type="common">Melon fruit fly</name>
    <name type="synonym">Bactrocera cucurbitae</name>
    <dbReference type="NCBI Taxonomy" id="28588"/>
    <lineage>
        <taxon>Eukaryota</taxon>
        <taxon>Metazoa</taxon>
        <taxon>Ecdysozoa</taxon>
        <taxon>Arthropoda</taxon>
        <taxon>Hexapoda</taxon>
        <taxon>Insecta</taxon>
        <taxon>Pterygota</taxon>
        <taxon>Neoptera</taxon>
        <taxon>Endopterygota</taxon>
        <taxon>Diptera</taxon>
        <taxon>Brachycera</taxon>
        <taxon>Muscomorpha</taxon>
        <taxon>Tephritoidea</taxon>
        <taxon>Tephritidae</taxon>
        <taxon>Zeugodacus</taxon>
        <taxon>Zeugodacus</taxon>
    </lineage>
</organism>
<evidence type="ECO:0000256" key="12">
    <source>
        <dbReference type="RuleBase" id="RU000679"/>
    </source>
</evidence>
<dbReference type="Pfam" id="PF00858">
    <property type="entry name" value="ASC"/>
    <property type="match status" value="1"/>
</dbReference>
<evidence type="ECO:0000256" key="4">
    <source>
        <dbReference type="ARBA" id="ARBA00022461"/>
    </source>
</evidence>
<evidence type="ECO:0000256" key="7">
    <source>
        <dbReference type="ARBA" id="ARBA00023053"/>
    </source>
</evidence>
<reference evidence="14" key="1">
    <citation type="submission" date="2014-11" db="EMBL/GenBank/DDBJ databases">
        <authorList>
            <person name="Geib S."/>
        </authorList>
    </citation>
    <scope>NUCLEOTIDE SEQUENCE</scope>
</reference>
<reference evidence="14" key="2">
    <citation type="journal article" date="2015" name="Gigascience">
        <title>Reconstructing a comprehensive transcriptome assembly of a white-pupal translocated strain of the pest fruit fly Bactrocera cucurbitae.</title>
        <authorList>
            <person name="Sim S.B."/>
            <person name="Calla B."/>
            <person name="Hall B."/>
            <person name="DeRego T."/>
            <person name="Geib S.M."/>
        </authorList>
    </citation>
    <scope>NUCLEOTIDE SEQUENCE</scope>
</reference>
<dbReference type="Gene3D" id="1.10.287.770">
    <property type="entry name" value="YojJ-like"/>
    <property type="match status" value="1"/>
</dbReference>
<dbReference type="PRINTS" id="PR01078">
    <property type="entry name" value="AMINACHANNEL"/>
</dbReference>
<evidence type="ECO:0000256" key="9">
    <source>
        <dbReference type="ARBA" id="ARBA00023136"/>
    </source>
</evidence>
<comment type="similarity">
    <text evidence="2 12">Belongs to the amiloride-sensitive sodium channel (TC 1.A.6) family.</text>
</comment>
<evidence type="ECO:0000256" key="8">
    <source>
        <dbReference type="ARBA" id="ARBA00023065"/>
    </source>
</evidence>